<evidence type="ECO:0000256" key="2">
    <source>
        <dbReference type="ARBA" id="ARBA00019110"/>
    </source>
</evidence>
<evidence type="ECO:0000256" key="7">
    <source>
        <dbReference type="ARBA" id="ARBA00022917"/>
    </source>
</evidence>
<dbReference type="SUPFAM" id="SSF52954">
    <property type="entry name" value="Class II aaRS ABD-related"/>
    <property type="match status" value="1"/>
</dbReference>
<comment type="catalytic activity">
    <reaction evidence="9">
        <text>tRNA(Pro) + L-proline + ATP = L-prolyl-tRNA(Pro) + AMP + diphosphate</text>
        <dbReference type="Rhea" id="RHEA:14305"/>
        <dbReference type="Rhea" id="RHEA-COMP:9700"/>
        <dbReference type="Rhea" id="RHEA-COMP:9702"/>
        <dbReference type="ChEBI" id="CHEBI:30616"/>
        <dbReference type="ChEBI" id="CHEBI:33019"/>
        <dbReference type="ChEBI" id="CHEBI:60039"/>
        <dbReference type="ChEBI" id="CHEBI:78442"/>
        <dbReference type="ChEBI" id="CHEBI:78532"/>
        <dbReference type="ChEBI" id="CHEBI:456215"/>
        <dbReference type="EC" id="6.1.1.15"/>
    </reaction>
</comment>
<keyword evidence="3" id="KW-0963">Cytoplasm</keyword>
<evidence type="ECO:0000256" key="9">
    <source>
        <dbReference type="ARBA" id="ARBA00047671"/>
    </source>
</evidence>
<dbReference type="Gene3D" id="3.40.50.800">
    <property type="entry name" value="Anticodon-binding domain"/>
    <property type="match status" value="1"/>
</dbReference>
<keyword evidence="4 12" id="KW-0436">Ligase</keyword>
<dbReference type="PANTHER" id="PTHR42753:SF2">
    <property type="entry name" value="PROLINE--TRNA LIGASE"/>
    <property type="match status" value="1"/>
</dbReference>
<evidence type="ECO:0000256" key="5">
    <source>
        <dbReference type="ARBA" id="ARBA00022741"/>
    </source>
</evidence>
<organism evidence="12 13">
    <name type="scientific">Candidatus Sneabacter namystus</name>
    <dbReference type="NCBI Taxonomy" id="2601646"/>
    <lineage>
        <taxon>Bacteria</taxon>
        <taxon>Pseudomonadati</taxon>
        <taxon>Pseudomonadota</taxon>
        <taxon>Alphaproteobacteria</taxon>
        <taxon>Rickettsiales</taxon>
        <taxon>Rickettsiaceae</taxon>
        <taxon>Rickettsieae</taxon>
        <taxon>Candidatus Sneabacter</taxon>
    </lineage>
</organism>
<dbReference type="EMBL" id="CP043312">
    <property type="protein sequence ID" value="QEK39806.1"/>
    <property type="molecule type" value="Genomic_DNA"/>
</dbReference>
<sequence>MKFSQYFLPTLKEEPSGASIASHSLMIRAGLIRQVSSGLYTWLPLGVRLLSNIQLILRQEMDKSGCLEVLMPCIQPYNLWEESGRGDVYGQEMLRIKDRHNNTMIFGPTAEEMITDCFRKNIQSFKDLPKIFYQIQWKFRDEIRPRFGLLRGREFLLKDAYSFDVDFENAMKAYWNVFMAYLRFFKKLGVDVIPLQADSGPIGGDLSHEFHVIAEVGESDLFFDPELVELVKGEINADSVNRMSKLYAMCDDKHIANGSSASVRSAKGIEVGHTFFLSNKYSSAMNVTVQDANGKLLNPEMGCYGIGVSRLAAAIVEANRDSRGIIWPKNVAPFICSIVNLLSNDSSCVEYSENLYQFACAFDMNVCYDDTDSVAGSKLINNDLLGFPLQLRIGKSFVKSSNVEVLHRRCGKVEFINKDNIQEYLKDYFSKAN</sequence>
<dbReference type="InterPro" id="IPR036621">
    <property type="entry name" value="Anticodon-bd_dom_sf"/>
</dbReference>
<dbReference type="InterPro" id="IPR002316">
    <property type="entry name" value="Pro-tRNA-ligase_IIa"/>
</dbReference>
<dbReference type="NCBIfam" id="NF008979">
    <property type="entry name" value="PRK12325.1"/>
    <property type="match status" value="1"/>
</dbReference>
<feature type="domain" description="Aminoacyl-transfer RNA synthetases class-II family profile" evidence="11">
    <location>
        <begin position="33"/>
        <end position="328"/>
    </location>
</feature>
<dbReference type="InterPro" id="IPR006195">
    <property type="entry name" value="aa-tRNA-synth_II"/>
</dbReference>
<name>A0A5C0UI99_9RICK</name>
<keyword evidence="6" id="KW-0067">ATP-binding</keyword>
<keyword evidence="13" id="KW-1185">Reference proteome</keyword>
<dbReference type="RefSeq" id="WP_148952167.1">
    <property type="nucleotide sequence ID" value="NZ_CP043312.1"/>
</dbReference>
<dbReference type="InterPro" id="IPR004154">
    <property type="entry name" value="Anticodon-bd"/>
</dbReference>
<dbReference type="PRINTS" id="PR01046">
    <property type="entry name" value="TRNASYNTHPRO"/>
</dbReference>
<evidence type="ECO:0000313" key="12">
    <source>
        <dbReference type="EMBL" id="QEK39806.1"/>
    </source>
</evidence>
<evidence type="ECO:0000256" key="8">
    <source>
        <dbReference type="ARBA" id="ARBA00023146"/>
    </source>
</evidence>
<dbReference type="InterPro" id="IPR004500">
    <property type="entry name" value="Pro-tRNA-synth_IIa_bac-type"/>
</dbReference>
<evidence type="ECO:0000259" key="11">
    <source>
        <dbReference type="PROSITE" id="PS50862"/>
    </source>
</evidence>
<dbReference type="PROSITE" id="PS50862">
    <property type="entry name" value="AA_TRNA_LIGASE_II"/>
    <property type="match status" value="1"/>
</dbReference>
<keyword evidence="8" id="KW-0030">Aminoacyl-tRNA synthetase</keyword>
<evidence type="ECO:0000256" key="3">
    <source>
        <dbReference type="ARBA" id="ARBA00022490"/>
    </source>
</evidence>
<dbReference type="OrthoDB" id="9809052at2"/>
<keyword evidence="7" id="KW-0648">Protein biosynthesis</keyword>
<dbReference type="AlphaFoldDB" id="A0A5C0UI99"/>
<dbReference type="CDD" id="cd00779">
    <property type="entry name" value="ProRS_core_prok"/>
    <property type="match status" value="1"/>
</dbReference>
<dbReference type="NCBIfam" id="TIGR00409">
    <property type="entry name" value="proS_fam_II"/>
    <property type="match status" value="1"/>
</dbReference>
<protein>
    <recommendedName>
        <fullName evidence="2 10">Proline--tRNA ligase</fullName>
        <ecNumber evidence="1 10">6.1.1.15</ecNumber>
    </recommendedName>
</protein>
<dbReference type="InterPro" id="IPR050062">
    <property type="entry name" value="Pro-tRNA_synthetase"/>
</dbReference>
<dbReference type="GO" id="GO:0005524">
    <property type="term" value="F:ATP binding"/>
    <property type="evidence" value="ECO:0007669"/>
    <property type="project" value="UniProtKB-KW"/>
</dbReference>
<dbReference type="InterPro" id="IPR002314">
    <property type="entry name" value="aa-tRNA-synt_IIb"/>
</dbReference>
<dbReference type="GO" id="GO:0006433">
    <property type="term" value="P:prolyl-tRNA aminoacylation"/>
    <property type="evidence" value="ECO:0007669"/>
    <property type="project" value="UniProtKB-UniRule"/>
</dbReference>
<evidence type="ECO:0000256" key="6">
    <source>
        <dbReference type="ARBA" id="ARBA00022840"/>
    </source>
</evidence>
<dbReference type="EC" id="6.1.1.15" evidence="1 10"/>
<dbReference type="Gene3D" id="3.30.930.10">
    <property type="entry name" value="Bira Bifunctional Protein, Domain 2"/>
    <property type="match status" value="1"/>
</dbReference>
<dbReference type="GO" id="GO:0004827">
    <property type="term" value="F:proline-tRNA ligase activity"/>
    <property type="evidence" value="ECO:0007669"/>
    <property type="project" value="UniProtKB-UniRule"/>
</dbReference>
<dbReference type="InterPro" id="IPR045864">
    <property type="entry name" value="aa-tRNA-synth_II/BPL/LPL"/>
</dbReference>
<dbReference type="PANTHER" id="PTHR42753">
    <property type="entry name" value="MITOCHONDRIAL RIBOSOME PROTEIN L39/PROLYL-TRNA LIGASE FAMILY MEMBER"/>
    <property type="match status" value="1"/>
</dbReference>
<dbReference type="Pfam" id="PF03129">
    <property type="entry name" value="HGTP_anticodon"/>
    <property type="match status" value="1"/>
</dbReference>
<accession>A0A5C0UI99</accession>
<evidence type="ECO:0000256" key="10">
    <source>
        <dbReference type="NCBIfam" id="TIGR00409"/>
    </source>
</evidence>
<dbReference type="KEGG" id="snay:FZC37_02630"/>
<proteinExistence type="predicted"/>
<dbReference type="SUPFAM" id="SSF55681">
    <property type="entry name" value="Class II aaRS and biotin synthetases"/>
    <property type="match status" value="1"/>
</dbReference>
<gene>
    <name evidence="12" type="ORF">FZC37_02630</name>
</gene>
<dbReference type="Proteomes" id="UP000323844">
    <property type="component" value="Chromosome"/>
</dbReference>
<keyword evidence="5" id="KW-0547">Nucleotide-binding</keyword>
<reference evidence="12 13" key="1">
    <citation type="submission" date="2019-08" db="EMBL/GenBank/DDBJ databases">
        <title>Highly reduced genomes of protist endosymbionts show evolutionary convergence.</title>
        <authorList>
            <person name="George E."/>
            <person name="Husnik F."/>
            <person name="Tashyreva D."/>
            <person name="Prokopchuk G."/>
            <person name="Horak A."/>
            <person name="Kwong W.K."/>
            <person name="Lukes J."/>
            <person name="Keeling P.J."/>
        </authorList>
    </citation>
    <scope>NUCLEOTIDE SEQUENCE [LARGE SCALE GENOMIC DNA]</scope>
    <source>
        <strain evidence="12">1621</strain>
    </source>
</reference>
<evidence type="ECO:0000313" key="13">
    <source>
        <dbReference type="Proteomes" id="UP000323844"/>
    </source>
</evidence>
<evidence type="ECO:0000256" key="4">
    <source>
        <dbReference type="ARBA" id="ARBA00022598"/>
    </source>
</evidence>
<dbReference type="Pfam" id="PF00587">
    <property type="entry name" value="tRNA-synt_2b"/>
    <property type="match status" value="1"/>
</dbReference>
<evidence type="ECO:0000256" key="1">
    <source>
        <dbReference type="ARBA" id="ARBA00012831"/>
    </source>
</evidence>
<dbReference type="GO" id="GO:0005829">
    <property type="term" value="C:cytosol"/>
    <property type="evidence" value="ECO:0007669"/>
    <property type="project" value="TreeGrafter"/>
</dbReference>
<dbReference type="FunFam" id="3.30.930.10:FF:000042">
    <property type="entry name" value="probable proline--tRNA ligase, mitochondrial"/>
    <property type="match status" value="1"/>
</dbReference>
<dbReference type="InterPro" id="IPR033730">
    <property type="entry name" value="ProRS_core_prok"/>
</dbReference>